<protein>
    <submittedName>
        <fullName evidence="2">Uncharacterized protein</fullName>
    </submittedName>
</protein>
<evidence type="ECO:0000313" key="2">
    <source>
        <dbReference type="EMBL" id="EDO38132.1"/>
    </source>
</evidence>
<dbReference type="OrthoDB" id="5953909at2759"/>
<gene>
    <name evidence="2" type="ORF">NEMVEDRAFT_v1g210724</name>
</gene>
<dbReference type="Proteomes" id="UP000001593">
    <property type="component" value="Unassembled WGS sequence"/>
</dbReference>
<proteinExistence type="predicted"/>
<evidence type="ECO:0000313" key="3">
    <source>
        <dbReference type="Proteomes" id="UP000001593"/>
    </source>
</evidence>
<dbReference type="AlphaFoldDB" id="A7SDT8"/>
<keyword evidence="1" id="KW-0732">Signal</keyword>
<feature type="chain" id="PRO_5002714302" evidence="1">
    <location>
        <begin position="21"/>
        <end position="118"/>
    </location>
</feature>
<dbReference type="KEGG" id="nve:5509710"/>
<organism evidence="2 3">
    <name type="scientific">Nematostella vectensis</name>
    <name type="common">Starlet sea anemone</name>
    <dbReference type="NCBI Taxonomy" id="45351"/>
    <lineage>
        <taxon>Eukaryota</taxon>
        <taxon>Metazoa</taxon>
        <taxon>Cnidaria</taxon>
        <taxon>Anthozoa</taxon>
        <taxon>Hexacorallia</taxon>
        <taxon>Actiniaria</taxon>
        <taxon>Edwardsiidae</taxon>
        <taxon>Nematostella</taxon>
    </lineage>
</organism>
<accession>A7SDT8</accession>
<keyword evidence="3" id="KW-1185">Reference proteome</keyword>
<evidence type="ECO:0000256" key="1">
    <source>
        <dbReference type="SAM" id="SignalP"/>
    </source>
</evidence>
<feature type="signal peptide" evidence="1">
    <location>
        <begin position="1"/>
        <end position="20"/>
    </location>
</feature>
<dbReference type="HOGENOM" id="CLU_2075911_0_0_1"/>
<dbReference type="EMBL" id="DS469632">
    <property type="protein sequence ID" value="EDO38132.1"/>
    <property type="molecule type" value="Genomic_DNA"/>
</dbReference>
<name>A7SDT8_NEMVE</name>
<sequence length="118" mass="13050">MAKVLIVVLAVMCAIQMGHALKCSRHVCSKLPRPYPAQPCKSEVAECPFFAYGCTRITVSFKMYGTRVDQDIGDCAYSHQCTSEYEKKLCDSVHAQSNLSDIKCNVKCCQGDLCNNAM</sequence>
<dbReference type="InParanoid" id="A7SDT8"/>
<reference evidence="2 3" key="1">
    <citation type="journal article" date="2007" name="Science">
        <title>Sea anemone genome reveals ancestral eumetazoan gene repertoire and genomic organization.</title>
        <authorList>
            <person name="Putnam N.H."/>
            <person name="Srivastava M."/>
            <person name="Hellsten U."/>
            <person name="Dirks B."/>
            <person name="Chapman J."/>
            <person name="Salamov A."/>
            <person name="Terry A."/>
            <person name="Shapiro H."/>
            <person name="Lindquist E."/>
            <person name="Kapitonov V.V."/>
            <person name="Jurka J."/>
            <person name="Genikhovich G."/>
            <person name="Grigoriev I.V."/>
            <person name="Lucas S.M."/>
            <person name="Steele R.E."/>
            <person name="Finnerty J.R."/>
            <person name="Technau U."/>
            <person name="Martindale M.Q."/>
            <person name="Rokhsar D.S."/>
        </authorList>
    </citation>
    <scope>NUCLEOTIDE SEQUENCE [LARGE SCALE GENOMIC DNA]</scope>
    <source>
        <strain evidence="3">CH2 X CH6</strain>
    </source>
</reference>